<comment type="function">
    <text evidence="3">Together with the chaperonin GroEL, plays an essential role in assisting protein folding. The GroEL-GroES system forms a nano-cage that allows encapsulation of the non-native substrate proteins and provides a physical environment optimized to promote and accelerate protein folding. GroES binds to the apical surface of the GroEL ring, thereby capping the opening of the GroEL channel.</text>
</comment>
<dbReference type="GO" id="GO:0051087">
    <property type="term" value="F:protein-folding chaperone binding"/>
    <property type="evidence" value="ECO:0007669"/>
    <property type="project" value="TreeGrafter"/>
</dbReference>
<evidence type="ECO:0000313" key="4">
    <source>
        <dbReference type="EMBL" id="MSS01909.1"/>
    </source>
</evidence>
<reference evidence="4 5" key="1">
    <citation type="submission" date="2019-08" db="EMBL/GenBank/DDBJ databases">
        <title>In-depth cultivation of the pig gut microbiome towards novel bacterial diversity and tailored functional studies.</title>
        <authorList>
            <person name="Wylensek D."/>
            <person name="Hitch T.C.A."/>
            <person name="Clavel T."/>
        </authorList>
    </citation>
    <scope>NUCLEOTIDE SEQUENCE [LARGE SCALE GENOMIC DNA]</scope>
    <source>
        <strain evidence="4 5">LKV-178-WT-2G</strain>
    </source>
</reference>
<gene>
    <name evidence="4" type="ORF">FYJ50_07365</name>
</gene>
<dbReference type="FunFam" id="2.30.33.40:FF:000001">
    <property type="entry name" value="10 kDa chaperonin"/>
    <property type="match status" value="1"/>
</dbReference>
<organism evidence="4 5">
    <name type="scientific">Floccifex porci</name>
    <dbReference type="NCBI Taxonomy" id="2606629"/>
    <lineage>
        <taxon>Bacteria</taxon>
        <taxon>Bacillati</taxon>
        <taxon>Bacillota</taxon>
        <taxon>Erysipelotrichia</taxon>
        <taxon>Erysipelotrichales</taxon>
        <taxon>Erysipelotrichaceae</taxon>
        <taxon>Floccifex</taxon>
    </lineage>
</organism>
<evidence type="ECO:0000256" key="3">
    <source>
        <dbReference type="RuleBase" id="RU000535"/>
    </source>
</evidence>
<accession>A0A7X2T3S9</accession>
<dbReference type="Proteomes" id="UP000470082">
    <property type="component" value="Unassembled WGS sequence"/>
</dbReference>
<dbReference type="InterPro" id="IPR037124">
    <property type="entry name" value="Chaperonin_GroES_sf"/>
</dbReference>
<evidence type="ECO:0000256" key="2">
    <source>
        <dbReference type="ARBA" id="ARBA00023186"/>
    </source>
</evidence>
<dbReference type="InterPro" id="IPR011032">
    <property type="entry name" value="GroES-like_sf"/>
</dbReference>
<dbReference type="GO" id="GO:0044183">
    <property type="term" value="F:protein folding chaperone"/>
    <property type="evidence" value="ECO:0007669"/>
    <property type="project" value="InterPro"/>
</dbReference>
<dbReference type="Gene3D" id="2.30.33.40">
    <property type="entry name" value="GroES chaperonin"/>
    <property type="match status" value="1"/>
</dbReference>
<dbReference type="GO" id="GO:0005524">
    <property type="term" value="F:ATP binding"/>
    <property type="evidence" value="ECO:0007669"/>
    <property type="project" value="InterPro"/>
</dbReference>
<dbReference type="PANTHER" id="PTHR10772">
    <property type="entry name" value="10 KDA HEAT SHOCK PROTEIN"/>
    <property type="match status" value="1"/>
</dbReference>
<comment type="similarity">
    <text evidence="1 3">Belongs to the GroES chaperonin family.</text>
</comment>
<proteinExistence type="inferred from homology"/>
<comment type="subunit">
    <text evidence="3">Heptamer of 7 subunits arranged in a ring.</text>
</comment>
<dbReference type="InterPro" id="IPR020818">
    <property type="entry name" value="Chaperonin_GroES"/>
</dbReference>
<dbReference type="RefSeq" id="WP_154460626.1">
    <property type="nucleotide sequence ID" value="NZ_JAQYTQ010000058.1"/>
</dbReference>
<comment type="caution">
    <text evidence="4">The sequence shown here is derived from an EMBL/GenBank/DDBJ whole genome shotgun (WGS) entry which is preliminary data.</text>
</comment>
<dbReference type="PRINTS" id="PR00297">
    <property type="entry name" value="CHAPERONIN10"/>
</dbReference>
<name>A0A7X2T3S9_9FIRM</name>
<evidence type="ECO:0000313" key="5">
    <source>
        <dbReference type="Proteomes" id="UP000470082"/>
    </source>
</evidence>
<dbReference type="AlphaFoldDB" id="A0A7X2T3S9"/>
<evidence type="ECO:0000256" key="1">
    <source>
        <dbReference type="ARBA" id="ARBA00006975"/>
    </source>
</evidence>
<dbReference type="GO" id="GO:0051082">
    <property type="term" value="F:unfolded protein binding"/>
    <property type="evidence" value="ECO:0007669"/>
    <property type="project" value="TreeGrafter"/>
</dbReference>
<dbReference type="Pfam" id="PF00166">
    <property type="entry name" value="Cpn10"/>
    <property type="match status" value="1"/>
</dbReference>
<dbReference type="SUPFAM" id="SSF50129">
    <property type="entry name" value="GroES-like"/>
    <property type="match status" value="1"/>
</dbReference>
<dbReference type="SMART" id="SM00883">
    <property type="entry name" value="Cpn10"/>
    <property type="match status" value="1"/>
</dbReference>
<sequence length="86" mass="9667">MLKPLHDYVLLEKMEEESTTASGIILTSTKEKSKFAKVIAMGNDIKEAGYQTGDEVLYREYAGTTISYKDAEYIVIKDEDIIAVNQ</sequence>
<protein>
    <recommendedName>
        <fullName evidence="3">10 kDa chaperonin</fullName>
    </recommendedName>
</protein>
<dbReference type="GO" id="GO:0046872">
    <property type="term" value="F:metal ion binding"/>
    <property type="evidence" value="ECO:0007669"/>
    <property type="project" value="TreeGrafter"/>
</dbReference>
<dbReference type="CDD" id="cd00320">
    <property type="entry name" value="cpn10"/>
    <property type="match status" value="1"/>
</dbReference>
<keyword evidence="2 3" id="KW-0143">Chaperone</keyword>
<dbReference type="PANTHER" id="PTHR10772:SF63">
    <property type="entry name" value="20 KDA CHAPERONIN, CHLOROPLASTIC"/>
    <property type="match status" value="1"/>
</dbReference>
<dbReference type="EMBL" id="VUMM01000015">
    <property type="protein sequence ID" value="MSS01909.1"/>
    <property type="molecule type" value="Genomic_DNA"/>
</dbReference>
<keyword evidence="5" id="KW-1185">Reference proteome</keyword>